<feature type="region of interest" description="Disordered" evidence="1">
    <location>
        <begin position="489"/>
        <end position="590"/>
    </location>
</feature>
<gene>
    <name evidence="2" type="ORF">BKA55DRAFT_536179</name>
</gene>
<name>A0A9P9HP11_FUSRE</name>
<feature type="compositionally biased region" description="Polar residues" evidence="1">
    <location>
        <begin position="1"/>
        <end position="24"/>
    </location>
</feature>
<feature type="region of interest" description="Disordered" evidence="1">
    <location>
        <begin position="731"/>
        <end position="760"/>
    </location>
</feature>
<accession>A0A9P9HP11</accession>
<dbReference type="CDD" id="cd12809">
    <property type="entry name" value="Esterase_713_like-2"/>
    <property type="match status" value="1"/>
</dbReference>
<dbReference type="EMBL" id="JAGMUX010000004">
    <property type="protein sequence ID" value="KAH7261169.1"/>
    <property type="molecule type" value="Genomic_DNA"/>
</dbReference>
<proteinExistence type="predicted"/>
<feature type="region of interest" description="Disordered" evidence="1">
    <location>
        <begin position="1"/>
        <end position="34"/>
    </location>
</feature>
<dbReference type="OrthoDB" id="9978720at2759"/>
<evidence type="ECO:0000313" key="2">
    <source>
        <dbReference type="EMBL" id="KAH7261169.1"/>
    </source>
</evidence>
<feature type="region of interest" description="Disordered" evidence="1">
    <location>
        <begin position="457"/>
        <end position="476"/>
    </location>
</feature>
<feature type="compositionally biased region" description="Low complexity" evidence="1">
    <location>
        <begin position="563"/>
        <end position="572"/>
    </location>
</feature>
<evidence type="ECO:0000313" key="3">
    <source>
        <dbReference type="Proteomes" id="UP000720189"/>
    </source>
</evidence>
<dbReference type="Proteomes" id="UP000720189">
    <property type="component" value="Unassembled WGS sequence"/>
</dbReference>
<feature type="compositionally biased region" description="Pro residues" evidence="1">
    <location>
        <begin position="798"/>
        <end position="812"/>
    </location>
</feature>
<organism evidence="2 3">
    <name type="scientific">Fusarium redolens</name>
    <dbReference type="NCBI Taxonomy" id="48865"/>
    <lineage>
        <taxon>Eukaryota</taxon>
        <taxon>Fungi</taxon>
        <taxon>Dikarya</taxon>
        <taxon>Ascomycota</taxon>
        <taxon>Pezizomycotina</taxon>
        <taxon>Sordariomycetes</taxon>
        <taxon>Hypocreomycetidae</taxon>
        <taxon>Hypocreales</taxon>
        <taxon>Nectriaceae</taxon>
        <taxon>Fusarium</taxon>
        <taxon>Fusarium redolens species complex</taxon>
    </lineage>
</organism>
<comment type="caution">
    <text evidence="2">The sequence shown here is derived from an EMBL/GenBank/DDBJ whole genome shotgun (WGS) entry which is preliminary data.</text>
</comment>
<dbReference type="InterPro" id="IPR029058">
    <property type="entry name" value="AB_hydrolase_fold"/>
</dbReference>
<evidence type="ECO:0008006" key="4">
    <source>
        <dbReference type="Google" id="ProtNLM"/>
    </source>
</evidence>
<dbReference type="SUPFAM" id="SSF53474">
    <property type="entry name" value="alpha/beta-Hydrolases"/>
    <property type="match status" value="1"/>
</dbReference>
<dbReference type="PANTHER" id="PTHR43194:SF4">
    <property type="entry name" value="AB HYDROLASE-1 DOMAIN-CONTAINING PROTEIN"/>
    <property type="match status" value="1"/>
</dbReference>
<feature type="compositionally biased region" description="Polar residues" evidence="1">
    <location>
        <begin position="505"/>
        <end position="546"/>
    </location>
</feature>
<reference evidence="2" key="1">
    <citation type="journal article" date="2021" name="Nat. Commun.">
        <title>Genetic determinants of endophytism in the Arabidopsis root mycobiome.</title>
        <authorList>
            <person name="Mesny F."/>
            <person name="Miyauchi S."/>
            <person name="Thiergart T."/>
            <person name="Pickel B."/>
            <person name="Atanasova L."/>
            <person name="Karlsson M."/>
            <person name="Huettel B."/>
            <person name="Barry K.W."/>
            <person name="Haridas S."/>
            <person name="Chen C."/>
            <person name="Bauer D."/>
            <person name="Andreopoulos W."/>
            <person name="Pangilinan J."/>
            <person name="LaButti K."/>
            <person name="Riley R."/>
            <person name="Lipzen A."/>
            <person name="Clum A."/>
            <person name="Drula E."/>
            <person name="Henrissat B."/>
            <person name="Kohler A."/>
            <person name="Grigoriev I.V."/>
            <person name="Martin F.M."/>
            <person name="Hacquard S."/>
        </authorList>
    </citation>
    <scope>NUCLEOTIDE SEQUENCE</scope>
    <source>
        <strain evidence="2">MPI-CAGE-AT-0023</strain>
    </source>
</reference>
<protein>
    <recommendedName>
        <fullName evidence="4">AB hydrolase-1 domain-containing protein</fullName>
    </recommendedName>
</protein>
<evidence type="ECO:0000256" key="1">
    <source>
        <dbReference type="SAM" id="MobiDB-lite"/>
    </source>
</evidence>
<dbReference type="Gene3D" id="3.40.50.1820">
    <property type="entry name" value="alpha/beta hydrolase"/>
    <property type="match status" value="1"/>
</dbReference>
<dbReference type="PANTHER" id="PTHR43194">
    <property type="entry name" value="HYDROLASE ALPHA/BETA FOLD FAMILY"/>
    <property type="match status" value="1"/>
</dbReference>
<feature type="region of interest" description="Disordered" evidence="1">
    <location>
        <begin position="781"/>
        <end position="835"/>
    </location>
</feature>
<dbReference type="AlphaFoldDB" id="A0A9P9HP11"/>
<feature type="compositionally biased region" description="Polar residues" evidence="1">
    <location>
        <begin position="464"/>
        <end position="474"/>
    </location>
</feature>
<sequence>MNQRSPPSGEKTSADPSIRPNLSDSRPEDLQGADLPNLQQEAEKPAVQNEEAACYRTTFFVNVDWSMGSTLATAKNIVGQMYVEGLEPLVRLCPYPIILIHGDFHTGQTTKPDGQPGWASFFLNKGFQVFIVDLPPSGRSNFLTTSHYIHREVGVSSSSIPARGVESSLTAPGVPREVGVPLQYPKAKFHDKWPGTGMRGDPIFARYCASLETLHLNKVERQSLAQNALQALLRHVGKSILVGEGSGGAAAWLATDVEPDLVAGAIALEPPGPPFGTACPKERNPYREYTPFIQYEEGTRIYGLTDIPLTYDPPAHPHGGYDHPEKNPLDITEHTSVDGNSECLLQCKRARRLINIKKVPNAVVTAHASSHGMYDWATVAFMVQAGVKCELIKLQDKNILGNGHLMFLETNSNEIAQVLMDWILENAIPAPFQMLVSEPTPPPEFSEFADTVERLGPQREPSVESISSQKTQLLDSKPMDQEMSLVQLPETPQPSGEQETRPHQSESSGGHSIGNSNKRAALSSGQTTISIANGTDSPYLPSTSVDNPKRRRVILATGMSTPSSASSAISSSQERSDQTQPKEVAQVPEQQIQTTAAEKPVYDISLLKPTLPGEVPSYLKLPANKGNQPSMASPALSLPSQLQASRLFNGRASTLYERLPIAQQINALQRDYQRSFTPNKGHTTARFECQTGSAEEIAATMYNQNRLPSGLAYPGTIPGPKFGPWSPIPQVQQQGSYPQRLDHSPALSGRGGLMPVPTSTPTGDQFTTATLAGPYTPLMPPSTLGGHSYNPFGTYPQMTPPSPSPAPRPSSNPPALNLSMRSPAAPARPKTPASK</sequence>
<dbReference type="InterPro" id="IPR050228">
    <property type="entry name" value="Carboxylesterase_BioH"/>
</dbReference>
<keyword evidence="3" id="KW-1185">Reference proteome</keyword>
<dbReference type="RefSeq" id="XP_046053046.1">
    <property type="nucleotide sequence ID" value="XM_046189791.1"/>
</dbReference>
<dbReference type="GeneID" id="70219745"/>